<keyword evidence="7" id="KW-0067">ATP-binding</keyword>
<dbReference type="PANTHER" id="PTHR43065:SF46">
    <property type="entry name" value="C4-DICARBOXYLATE TRANSPORT SENSOR PROTEIN DCTB"/>
    <property type="match status" value="1"/>
</dbReference>
<evidence type="ECO:0000259" key="9">
    <source>
        <dbReference type="PROSITE" id="PS50109"/>
    </source>
</evidence>
<gene>
    <name evidence="11" type="ORF">FJQ55_20200</name>
</gene>
<dbReference type="PROSITE" id="PS50112">
    <property type="entry name" value="PAS"/>
    <property type="match status" value="1"/>
</dbReference>
<dbReference type="InterPro" id="IPR003594">
    <property type="entry name" value="HATPase_dom"/>
</dbReference>
<dbReference type="RefSeq" id="WP_140831354.1">
    <property type="nucleotide sequence ID" value="NZ_VFYP01000004.1"/>
</dbReference>
<dbReference type="CDD" id="cd00130">
    <property type="entry name" value="PAS"/>
    <property type="match status" value="2"/>
</dbReference>
<dbReference type="InterPro" id="IPR013656">
    <property type="entry name" value="PAS_4"/>
</dbReference>
<dbReference type="Pfam" id="PF13426">
    <property type="entry name" value="PAS_9"/>
    <property type="match status" value="2"/>
</dbReference>
<proteinExistence type="predicted"/>
<evidence type="ECO:0000256" key="4">
    <source>
        <dbReference type="ARBA" id="ARBA00022679"/>
    </source>
</evidence>
<dbReference type="InterPro" id="IPR035965">
    <property type="entry name" value="PAS-like_dom_sf"/>
</dbReference>
<protein>
    <recommendedName>
        <fullName evidence="2">histidine kinase</fullName>
        <ecNumber evidence="2">2.7.13.3</ecNumber>
    </recommendedName>
</protein>
<feature type="domain" description="Histidine kinase" evidence="9">
    <location>
        <begin position="478"/>
        <end position="692"/>
    </location>
</feature>
<evidence type="ECO:0000313" key="12">
    <source>
        <dbReference type="Proteomes" id="UP000316429"/>
    </source>
</evidence>
<dbReference type="SUPFAM" id="SSF55874">
    <property type="entry name" value="ATPase domain of HSP90 chaperone/DNA topoisomerase II/histidine kinase"/>
    <property type="match status" value="1"/>
</dbReference>
<evidence type="ECO:0000256" key="3">
    <source>
        <dbReference type="ARBA" id="ARBA00022553"/>
    </source>
</evidence>
<keyword evidence="3" id="KW-0597">Phosphoprotein</keyword>
<sequence>MSVDSVLPARRLPNVVALASALDVIPESVVIFGMDDVILFANKAAEALYGHPVNAAQGRNINDFLAMRHPHGLDEMKRLLLDTGEWSGECFRRSAMGMELKIGLDWTLARDDQGTPSFVVERSRDLTRVDEIAVQFRIASHRYENIFQAMAASFWELDFSGVRRMIGELMQAGISDLASHFHTDDAWIEEALRNTIVLDVNEKTVEMFGAESREAMIGGHVEAAWPKQSRHLFADALLCAIRREPRLSAETVLTRLDGTPFNALFTVCWPPGHEGKGSVLVGVIDISDRKRSEAELIASEARYRELFQAMSMGLLHLDTRRLWQIFNRLKQEGVADLRAHLESYPHLLQEAMEATVVAEVNVAAMALYRAASANDLVGKTVKSLWTPKGMKTFIRALESGYYLLPGFEEETEQLRLDGTTMAVHLSFNPSPALRAQGRLLVGLIDISERVAAEASLSELKKSFAHHTRLALLGEMTASISHEINQPLSAIMTYSAAGRRLLERAVVDTEKLLFIHDNIVADARRAADVITRTRRMATGKDADKVAVQVVTLVEEALRFVDHELKSNSVTIEKIFADEGGRVAVDPVQLQQVIVNLAINAIQEMQKVPHCKRLLQVRTGTKGDGVVIAVEDRGLGIQPENLSRLFETFFTTKTAGLGMGLAICKQIVEAHGGKLIATNTGSGALFETTLPRVP</sequence>
<dbReference type="PRINTS" id="PR00344">
    <property type="entry name" value="BCTRLSENSOR"/>
</dbReference>
<dbReference type="SMART" id="SM00091">
    <property type="entry name" value="PAS"/>
    <property type="match status" value="3"/>
</dbReference>
<evidence type="ECO:0000259" key="10">
    <source>
        <dbReference type="PROSITE" id="PS50112"/>
    </source>
</evidence>
<dbReference type="GO" id="GO:0000155">
    <property type="term" value="F:phosphorelay sensor kinase activity"/>
    <property type="evidence" value="ECO:0007669"/>
    <property type="project" value="InterPro"/>
</dbReference>
<dbReference type="Gene3D" id="3.30.450.20">
    <property type="entry name" value="PAS domain"/>
    <property type="match status" value="3"/>
</dbReference>
<dbReference type="InterPro" id="IPR000014">
    <property type="entry name" value="PAS"/>
</dbReference>
<evidence type="ECO:0000256" key="1">
    <source>
        <dbReference type="ARBA" id="ARBA00000085"/>
    </source>
</evidence>
<name>A0A504TV54_9HYPH</name>
<dbReference type="PANTHER" id="PTHR43065">
    <property type="entry name" value="SENSOR HISTIDINE KINASE"/>
    <property type="match status" value="1"/>
</dbReference>
<evidence type="ECO:0000256" key="8">
    <source>
        <dbReference type="ARBA" id="ARBA00023012"/>
    </source>
</evidence>
<dbReference type="SMART" id="SM00388">
    <property type="entry name" value="HisKA"/>
    <property type="match status" value="1"/>
</dbReference>
<dbReference type="InterPro" id="IPR036890">
    <property type="entry name" value="HATPase_C_sf"/>
</dbReference>
<evidence type="ECO:0000256" key="6">
    <source>
        <dbReference type="ARBA" id="ARBA00022777"/>
    </source>
</evidence>
<dbReference type="Gene3D" id="3.30.565.10">
    <property type="entry name" value="Histidine kinase-like ATPase, C-terminal domain"/>
    <property type="match status" value="1"/>
</dbReference>
<evidence type="ECO:0000256" key="5">
    <source>
        <dbReference type="ARBA" id="ARBA00022741"/>
    </source>
</evidence>
<comment type="caution">
    <text evidence="11">The sequence shown here is derived from an EMBL/GenBank/DDBJ whole genome shotgun (WGS) entry which is preliminary data.</text>
</comment>
<dbReference type="OrthoDB" id="226486at2"/>
<dbReference type="NCBIfam" id="TIGR00229">
    <property type="entry name" value="sensory_box"/>
    <property type="match status" value="2"/>
</dbReference>
<dbReference type="AlphaFoldDB" id="A0A504TV54"/>
<organism evidence="11 12">
    <name type="scientific">Rhizobium glycinendophyticum</name>
    <dbReference type="NCBI Taxonomy" id="2589807"/>
    <lineage>
        <taxon>Bacteria</taxon>
        <taxon>Pseudomonadati</taxon>
        <taxon>Pseudomonadota</taxon>
        <taxon>Alphaproteobacteria</taxon>
        <taxon>Hyphomicrobiales</taxon>
        <taxon>Rhizobiaceae</taxon>
        <taxon>Rhizobium/Agrobacterium group</taxon>
        <taxon>Rhizobium</taxon>
    </lineage>
</organism>
<comment type="catalytic activity">
    <reaction evidence="1">
        <text>ATP + protein L-histidine = ADP + protein N-phospho-L-histidine.</text>
        <dbReference type="EC" id="2.7.13.3"/>
    </reaction>
</comment>
<dbReference type="InterPro" id="IPR005467">
    <property type="entry name" value="His_kinase_dom"/>
</dbReference>
<dbReference type="EC" id="2.7.13.3" evidence="2"/>
<dbReference type="SUPFAM" id="SSF47384">
    <property type="entry name" value="Homodimeric domain of signal transducing histidine kinase"/>
    <property type="match status" value="1"/>
</dbReference>
<feature type="domain" description="PAS" evidence="10">
    <location>
        <begin position="14"/>
        <end position="80"/>
    </location>
</feature>
<reference evidence="11 12" key="1">
    <citation type="submission" date="2019-06" db="EMBL/GenBank/DDBJ databases">
        <title>Rhizobium sp. CL12 isolated from roots of soybean.</title>
        <authorList>
            <person name="Wang C."/>
        </authorList>
    </citation>
    <scope>NUCLEOTIDE SEQUENCE [LARGE SCALE GENOMIC DNA]</scope>
    <source>
        <strain evidence="11 12">CL12</strain>
    </source>
</reference>
<evidence type="ECO:0000313" key="11">
    <source>
        <dbReference type="EMBL" id="TPP06049.1"/>
    </source>
</evidence>
<dbReference type="Pfam" id="PF08448">
    <property type="entry name" value="PAS_4"/>
    <property type="match status" value="1"/>
</dbReference>
<evidence type="ECO:0000256" key="7">
    <source>
        <dbReference type="ARBA" id="ARBA00022840"/>
    </source>
</evidence>
<dbReference type="SMART" id="SM00387">
    <property type="entry name" value="HATPase_c"/>
    <property type="match status" value="1"/>
</dbReference>
<dbReference type="EMBL" id="VFYP01000004">
    <property type="protein sequence ID" value="TPP06049.1"/>
    <property type="molecule type" value="Genomic_DNA"/>
</dbReference>
<evidence type="ECO:0000256" key="2">
    <source>
        <dbReference type="ARBA" id="ARBA00012438"/>
    </source>
</evidence>
<dbReference type="Proteomes" id="UP000316429">
    <property type="component" value="Unassembled WGS sequence"/>
</dbReference>
<keyword evidence="5" id="KW-0547">Nucleotide-binding</keyword>
<dbReference type="GO" id="GO:0005524">
    <property type="term" value="F:ATP binding"/>
    <property type="evidence" value="ECO:0007669"/>
    <property type="project" value="UniProtKB-KW"/>
</dbReference>
<keyword evidence="6" id="KW-0418">Kinase</keyword>
<accession>A0A504TV54</accession>
<dbReference type="Gene3D" id="1.10.287.130">
    <property type="match status" value="1"/>
</dbReference>
<dbReference type="InterPro" id="IPR003661">
    <property type="entry name" value="HisK_dim/P_dom"/>
</dbReference>
<dbReference type="Pfam" id="PF02518">
    <property type="entry name" value="HATPase_c"/>
    <property type="match status" value="1"/>
</dbReference>
<keyword evidence="12" id="KW-1185">Reference proteome</keyword>
<dbReference type="Pfam" id="PF00512">
    <property type="entry name" value="HisKA"/>
    <property type="match status" value="1"/>
</dbReference>
<keyword evidence="4" id="KW-0808">Transferase</keyword>
<dbReference type="InterPro" id="IPR004358">
    <property type="entry name" value="Sig_transdc_His_kin-like_C"/>
</dbReference>
<dbReference type="PROSITE" id="PS50109">
    <property type="entry name" value="HIS_KIN"/>
    <property type="match status" value="1"/>
</dbReference>
<dbReference type="SUPFAM" id="SSF55785">
    <property type="entry name" value="PYP-like sensor domain (PAS domain)"/>
    <property type="match status" value="4"/>
</dbReference>
<dbReference type="InterPro" id="IPR036097">
    <property type="entry name" value="HisK_dim/P_sf"/>
</dbReference>
<keyword evidence="8" id="KW-0902">Two-component regulatory system</keyword>
<dbReference type="CDD" id="cd00082">
    <property type="entry name" value="HisKA"/>
    <property type="match status" value="1"/>
</dbReference>